<evidence type="ECO:0000256" key="2">
    <source>
        <dbReference type="SAM" id="Phobius"/>
    </source>
</evidence>
<evidence type="ECO:0000313" key="3">
    <source>
        <dbReference type="EMBL" id="NEX77510.1"/>
    </source>
</evidence>
<keyword evidence="2" id="KW-0812">Transmembrane</keyword>
<organism evidence="3 4">
    <name type="scientific">Neobacillus thermocopriae</name>
    <dbReference type="NCBI Taxonomy" id="1215031"/>
    <lineage>
        <taxon>Bacteria</taxon>
        <taxon>Bacillati</taxon>
        <taxon>Bacillota</taxon>
        <taxon>Bacilli</taxon>
        <taxon>Bacillales</taxon>
        <taxon>Bacillaceae</taxon>
        <taxon>Neobacillus</taxon>
    </lineage>
</organism>
<evidence type="ECO:0000313" key="4">
    <source>
        <dbReference type="Proteomes" id="UP000481621"/>
    </source>
</evidence>
<comment type="caution">
    <text evidence="3">The sequence shown here is derived from an EMBL/GenBank/DDBJ whole genome shotgun (WGS) entry which is preliminary data.</text>
</comment>
<dbReference type="EMBL" id="JAAIUV010000001">
    <property type="protein sequence ID" value="NEX77510.1"/>
    <property type="molecule type" value="Genomic_DNA"/>
</dbReference>
<dbReference type="Proteomes" id="UP000481621">
    <property type="component" value="Unassembled WGS sequence"/>
</dbReference>
<protein>
    <submittedName>
        <fullName evidence="3">Uncharacterized protein</fullName>
    </submittedName>
</protein>
<evidence type="ECO:0000256" key="1">
    <source>
        <dbReference type="SAM" id="MobiDB-lite"/>
    </source>
</evidence>
<feature type="transmembrane region" description="Helical" evidence="2">
    <location>
        <begin position="12"/>
        <end position="40"/>
    </location>
</feature>
<reference evidence="3" key="1">
    <citation type="submission" date="2020-02" db="EMBL/GenBank/DDBJ databases">
        <title>Bacillus sedimentmangrovi sp. nov., isolated from sediment of the mangrove ecosystem.</title>
        <authorList>
            <person name="Liu G."/>
        </authorList>
    </citation>
    <scope>NUCLEOTIDE SEQUENCE [LARGE SCALE GENOMIC DNA]</scope>
    <source>
        <strain evidence="3">SgZ-7</strain>
    </source>
</reference>
<accession>A0A6B3TMP2</accession>
<proteinExistence type="predicted"/>
<keyword evidence="2" id="KW-0472">Membrane</keyword>
<feature type="compositionally biased region" description="Low complexity" evidence="1">
    <location>
        <begin position="76"/>
        <end position="85"/>
    </location>
</feature>
<gene>
    <name evidence="3" type="ORF">G4Z05_01165</name>
</gene>
<feature type="compositionally biased region" description="Basic and acidic residues" evidence="1">
    <location>
        <begin position="55"/>
        <end position="69"/>
    </location>
</feature>
<dbReference type="RefSeq" id="WP_163250092.1">
    <property type="nucleotide sequence ID" value="NZ_JAAIUV010000001.1"/>
</dbReference>
<dbReference type="AlphaFoldDB" id="A0A6B3TMP2"/>
<feature type="region of interest" description="Disordered" evidence="1">
    <location>
        <begin position="47"/>
        <end position="85"/>
    </location>
</feature>
<sequence length="85" mass="9318">MLRIIQRVVGIVLLILGIYLIFGAQEFFGTILIILAFLIFPTVSKTTHQSNGNDFDYRDQQNDNAHDSENNAESVGSDASSDGGD</sequence>
<keyword evidence="2" id="KW-1133">Transmembrane helix</keyword>
<name>A0A6B3TMP2_9BACI</name>
<keyword evidence="4" id="KW-1185">Reference proteome</keyword>